<dbReference type="PROSITE" id="PS51419">
    <property type="entry name" value="RAB"/>
    <property type="match status" value="1"/>
</dbReference>
<dbReference type="SMART" id="SM00175">
    <property type="entry name" value="RAB"/>
    <property type="match status" value="1"/>
</dbReference>
<dbReference type="FunFam" id="3.40.50.300:FF:001447">
    <property type="entry name" value="Ras-related protein Rab-1B"/>
    <property type="match status" value="1"/>
</dbReference>
<dbReference type="SMART" id="SM00174">
    <property type="entry name" value="RHO"/>
    <property type="match status" value="1"/>
</dbReference>
<dbReference type="OrthoDB" id="63533at2759"/>
<dbReference type="STRING" id="307972.A0A2G8KI46"/>
<dbReference type="CDD" id="cd00154">
    <property type="entry name" value="Rab"/>
    <property type="match status" value="1"/>
</dbReference>
<evidence type="ECO:0000256" key="3">
    <source>
        <dbReference type="SAM" id="MobiDB-lite"/>
    </source>
</evidence>
<dbReference type="PANTHER" id="PTHR47978">
    <property type="match status" value="1"/>
</dbReference>
<dbReference type="InterPro" id="IPR001806">
    <property type="entry name" value="Small_GTPase"/>
</dbReference>
<dbReference type="InterPro" id="IPR005225">
    <property type="entry name" value="Small_GTP-bd"/>
</dbReference>
<dbReference type="Pfam" id="PF00071">
    <property type="entry name" value="Ras"/>
    <property type="match status" value="1"/>
</dbReference>
<dbReference type="GO" id="GO:0005525">
    <property type="term" value="F:GTP binding"/>
    <property type="evidence" value="ECO:0007669"/>
    <property type="project" value="InterPro"/>
</dbReference>
<gene>
    <name evidence="4" type="ORF">BSL78_15447</name>
</gene>
<dbReference type="AlphaFoldDB" id="A0A2G8KI46"/>
<dbReference type="InterPro" id="IPR027417">
    <property type="entry name" value="P-loop_NTPase"/>
</dbReference>
<proteinExistence type="inferred from homology"/>
<keyword evidence="2" id="KW-0547">Nucleotide-binding</keyword>
<evidence type="ECO:0000256" key="2">
    <source>
        <dbReference type="ARBA" id="ARBA00022741"/>
    </source>
</evidence>
<keyword evidence="5" id="KW-1185">Reference proteome</keyword>
<accession>A0A2G8KI46</accession>
<dbReference type="Gene3D" id="3.40.50.300">
    <property type="entry name" value="P-loop containing nucleotide triphosphate hydrolases"/>
    <property type="match status" value="1"/>
</dbReference>
<protein>
    <submittedName>
        <fullName evidence="4">Putative ras-related protein</fullName>
    </submittedName>
</protein>
<dbReference type="Proteomes" id="UP000230750">
    <property type="component" value="Unassembled WGS sequence"/>
</dbReference>
<comment type="caution">
    <text evidence="4">The sequence shown here is derived from an EMBL/GenBank/DDBJ whole genome shotgun (WGS) entry which is preliminary data.</text>
</comment>
<dbReference type="SMART" id="SM00173">
    <property type="entry name" value="RAS"/>
    <property type="match status" value="1"/>
</dbReference>
<dbReference type="PRINTS" id="PR00449">
    <property type="entry name" value="RASTRNSFRMNG"/>
</dbReference>
<dbReference type="SUPFAM" id="SSF52540">
    <property type="entry name" value="P-loop containing nucleoside triphosphate hydrolases"/>
    <property type="match status" value="1"/>
</dbReference>
<sequence length="235" mass="26347">MSYATACGVMFSKINDSYLGENVSNQHEGYGSKSRGPWYSRSGQDQHCCTSRWTVDNYRVKIQLWDTAGQERFRSMAPMYYRKANAAFIVYDITDYSSFDCVKSWVEELKKNVDTPIVMCVLGNKCDLAEQRQVPLEEGVQFAASIGALFFETSALTNDGIQEAFLRLSLAMISLSQSAPNCGLLVTDYKSRRKSSDIVTIPPMLKILQSKITEEPEDVDDISSTDERKAGGRCC</sequence>
<evidence type="ECO:0000256" key="1">
    <source>
        <dbReference type="ARBA" id="ARBA00006270"/>
    </source>
</evidence>
<comment type="similarity">
    <text evidence="1">Belongs to the small GTPase superfamily. Rab family.</text>
</comment>
<reference evidence="4 5" key="1">
    <citation type="journal article" date="2017" name="PLoS Biol.">
        <title>The sea cucumber genome provides insights into morphological evolution and visceral regeneration.</title>
        <authorList>
            <person name="Zhang X."/>
            <person name="Sun L."/>
            <person name="Yuan J."/>
            <person name="Sun Y."/>
            <person name="Gao Y."/>
            <person name="Zhang L."/>
            <person name="Li S."/>
            <person name="Dai H."/>
            <person name="Hamel J.F."/>
            <person name="Liu C."/>
            <person name="Yu Y."/>
            <person name="Liu S."/>
            <person name="Lin W."/>
            <person name="Guo K."/>
            <person name="Jin S."/>
            <person name="Xu P."/>
            <person name="Storey K.B."/>
            <person name="Huan P."/>
            <person name="Zhang T."/>
            <person name="Zhou Y."/>
            <person name="Zhang J."/>
            <person name="Lin C."/>
            <person name="Li X."/>
            <person name="Xing L."/>
            <person name="Huo D."/>
            <person name="Sun M."/>
            <person name="Wang L."/>
            <person name="Mercier A."/>
            <person name="Li F."/>
            <person name="Yang H."/>
            <person name="Xiang J."/>
        </authorList>
    </citation>
    <scope>NUCLEOTIDE SEQUENCE [LARGE SCALE GENOMIC DNA]</scope>
    <source>
        <strain evidence="4">Shaxun</strain>
        <tissue evidence="4">Muscle</tissue>
    </source>
</reference>
<dbReference type="GO" id="GO:0003924">
    <property type="term" value="F:GTPase activity"/>
    <property type="evidence" value="ECO:0007669"/>
    <property type="project" value="InterPro"/>
</dbReference>
<feature type="compositionally biased region" description="Basic and acidic residues" evidence="3">
    <location>
        <begin position="225"/>
        <end position="235"/>
    </location>
</feature>
<dbReference type="PROSITE" id="PS51421">
    <property type="entry name" value="RAS"/>
    <property type="match status" value="1"/>
</dbReference>
<dbReference type="NCBIfam" id="TIGR00231">
    <property type="entry name" value="small_GTP"/>
    <property type="match status" value="1"/>
</dbReference>
<organism evidence="4 5">
    <name type="scientific">Stichopus japonicus</name>
    <name type="common">Sea cucumber</name>
    <dbReference type="NCBI Taxonomy" id="307972"/>
    <lineage>
        <taxon>Eukaryota</taxon>
        <taxon>Metazoa</taxon>
        <taxon>Echinodermata</taxon>
        <taxon>Eleutherozoa</taxon>
        <taxon>Echinozoa</taxon>
        <taxon>Holothuroidea</taxon>
        <taxon>Aspidochirotacea</taxon>
        <taxon>Aspidochirotida</taxon>
        <taxon>Stichopodidae</taxon>
        <taxon>Apostichopus</taxon>
    </lineage>
</organism>
<dbReference type="EMBL" id="MRZV01000565">
    <property type="protein sequence ID" value="PIK47673.1"/>
    <property type="molecule type" value="Genomic_DNA"/>
</dbReference>
<name>A0A2G8KI46_STIJA</name>
<evidence type="ECO:0000313" key="4">
    <source>
        <dbReference type="EMBL" id="PIK47673.1"/>
    </source>
</evidence>
<evidence type="ECO:0000313" key="5">
    <source>
        <dbReference type="Proteomes" id="UP000230750"/>
    </source>
</evidence>
<feature type="region of interest" description="Disordered" evidence="3">
    <location>
        <begin position="216"/>
        <end position="235"/>
    </location>
</feature>